<evidence type="ECO:0000256" key="1">
    <source>
        <dbReference type="SAM" id="SignalP"/>
    </source>
</evidence>
<evidence type="ECO:0000313" key="2">
    <source>
        <dbReference type="EMBL" id="OAI13204.1"/>
    </source>
</evidence>
<feature type="signal peptide" evidence="1">
    <location>
        <begin position="1"/>
        <end position="22"/>
    </location>
</feature>
<dbReference type="Proteomes" id="UP000077857">
    <property type="component" value="Unassembled WGS sequence"/>
</dbReference>
<dbReference type="PROSITE" id="PS51450">
    <property type="entry name" value="LRR"/>
    <property type="match status" value="1"/>
</dbReference>
<dbReference type="Gene3D" id="1.50.10.20">
    <property type="match status" value="2"/>
</dbReference>
<dbReference type="OrthoDB" id="9178127at2"/>
<dbReference type="Gene3D" id="3.80.10.10">
    <property type="entry name" value="Ribonuclease Inhibitor"/>
    <property type="match status" value="1"/>
</dbReference>
<reference evidence="2 3" key="1">
    <citation type="submission" date="2016-03" db="EMBL/GenBank/DDBJ databases">
        <authorList>
            <person name="Ploux O."/>
        </authorList>
    </citation>
    <scope>NUCLEOTIDE SEQUENCE [LARGE SCALE GENOMIC DNA]</scope>
    <source>
        <strain evidence="2 3">R-45378</strain>
    </source>
</reference>
<evidence type="ECO:0000313" key="3">
    <source>
        <dbReference type="Proteomes" id="UP000077857"/>
    </source>
</evidence>
<accession>A0A177N6I0</accession>
<dbReference type="InterPro" id="IPR008930">
    <property type="entry name" value="Terpenoid_cyclase/PrenylTrfase"/>
</dbReference>
<keyword evidence="1" id="KW-0732">Signal</keyword>
<dbReference type="AlphaFoldDB" id="A0A177N6I0"/>
<protein>
    <recommendedName>
        <fullName evidence="4">Squalene cyclase C-terminal domain-containing protein</fullName>
    </recommendedName>
</protein>
<sequence length="415" mass="43185">MKFHRLFTLHLLLLSVSATATAGIYDQPTAKGAQWLAAQQNVDGSWGTSTDVQAVYTSSAVRALGVAYQRQAAFFAGLTWLQSHSSDNVDLISRRMGALVSHGTNLNQALAYLQNAQARNGTVYEGWGLSTYYTSSAIDTALALLAYAELGSNVQVQPALNFLKSNQRTGVNDSGWAIANNPNSDPAVTALVIQALARYTAVDAGLATAIANGLDTLNALVGSSSPTLIQALAAQAAQDAGNSALAGTFLSRLIASQATNGSWSADAYTTALATRALATAANTSTQSTTVSIPDQALRRAINLALGRNAMDNLNRGELAQLTSLSAMGAGIADLTGLEWASNLTSANFNNNNLTSIAPLSGLTQLTSLSWTGNPGNSGGPVQVPAVPLPGQLLMAMGLFAIMTYFRYSSVSKGEF</sequence>
<proteinExistence type="predicted"/>
<comment type="caution">
    <text evidence="2">The sequence shown here is derived from an EMBL/GenBank/DDBJ whole genome shotgun (WGS) entry which is preliminary data.</text>
</comment>
<feature type="chain" id="PRO_5008068819" description="Squalene cyclase C-terminal domain-containing protein" evidence="1">
    <location>
        <begin position="23"/>
        <end position="415"/>
    </location>
</feature>
<gene>
    <name evidence="2" type="ORF">A1507_17710</name>
</gene>
<dbReference type="SUPFAM" id="SSF48239">
    <property type="entry name" value="Terpenoid cyclases/Protein prenyltransferases"/>
    <property type="match status" value="1"/>
</dbReference>
<organism evidence="2 3">
    <name type="scientific">Methylomonas koyamae</name>
    <dbReference type="NCBI Taxonomy" id="702114"/>
    <lineage>
        <taxon>Bacteria</taxon>
        <taxon>Pseudomonadati</taxon>
        <taxon>Pseudomonadota</taxon>
        <taxon>Gammaproteobacteria</taxon>
        <taxon>Methylococcales</taxon>
        <taxon>Methylococcaceae</taxon>
        <taxon>Methylomonas</taxon>
    </lineage>
</organism>
<name>A0A177N6I0_9GAMM</name>
<dbReference type="InterPro" id="IPR001611">
    <property type="entry name" value="Leu-rich_rpt"/>
</dbReference>
<dbReference type="RefSeq" id="WP_064041580.1">
    <property type="nucleotide sequence ID" value="NZ_LUUJ01000102.1"/>
</dbReference>
<evidence type="ECO:0008006" key="4">
    <source>
        <dbReference type="Google" id="ProtNLM"/>
    </source>
</evidence>
<dbReference type="EMBL" id="LUUJ01000102">
    <property type="protein sequence ID" value="OAI13204.1"/>
    <property type="molecule type" value="Genomic_DNA"/>
</dbReference>
<dbReference type="SUPFAM" id="SSF52058">
    <property type="entry name" value="L domain-like"/>
    <property type="match status" value="1"/>
</dbReference>
<dbReference type="InterPro" id="IPR032675">
    <property type="entry name" value="LRR_dom_sf"/>
</dbReference>